<accession>V8C8G6</accession>
<dbReference type="PIRSF" id="PIRSF008505">
    <property type="entry name" value="UCP008505"/>
    <property type="match status" value="1"/>
</dbReference>
<evidence type="ECO:0000313" key="1">
    <source>
        <dbReference type="EMBL" id="ETD23315.1"/>
    </source>
</evidence>
<evidence type="ECO:0000313" key="2">
    <source>
        <dbReference type="Proteomes" id="UP000018731"/>
    </source>
</evidence>
<dbReference type="InterPro" id="IPR016541">
    <property type="entry name" value="UCP008505"/>
</dbReference>
<proteinExistence type="predicted"/>
<dbReference type="PATRIC" id="fig|1357400.3.peg.1512"/>
<dbReference type="STRING" id="1357400.HMPREF2086_01114"/>
<dbReference type="Pfam" id="PF14367">
    <property type="entry name" value="DUF4411"/>
    <property type="match status" value="1"/>
</dbReference>
<dbReference type="AlphaFoldDB" id="V8C8G6"/>
<protein>
    <recommendedName>
        <fullName evidence="3">PIN domain-containing protein</fullName>
    </recommendedName>
</protein>
<dbReference type="OrthoDB" id="338425at2"/>
<dbReference type="HOGENOM" id="CLU_116293_1_0_7"/>
<dbReference type="eggNOG" id="COG1487">
    <property type="taxonomic scope" value="Bacteria"/>
</dbReference>
<sequence>MKKYLFDTNFFLDSDLRYYNHTFFAEFWNLMQYLSKKDSFRSIRKVKKELMAKEDWVSKFIKNLPQKFFIDETKYMESYIEVIKHSQNLSVNNLAKEKFADENKADAWLVAVALKNKYTIISNEKFIDNKERKHIKIPRICKELKIECMDIFNFIAENKFEFSVKKPKILQEVLFDTD</sequence>
<dbReference type="Proteomes" id="UP000018731">
    <property type="component" value="Unassembled WGS sequence"/>
</dbReference>
<dbReference type="RefSeq" id="WP_023927840.1">
    <property type="nucleotide sequence ID" value="NZ_KI669454.1"/>
</dbReference>
<dbReference type="EMBL" id="AZJI01000005">
    <property type="protein sequence ID" value="ETD23315.1"/>
    <property type="molecule type" value="Genomic_DNA"/>
</dbReference>
<name>V8C8G6_9HELI</name>
<reference evidence="1 2" key="1">
    <citation type="journal article" date="2014" name="Genome Announc.">
        <title>Draft genome sequences of six enterohepatic helicobacter species isolated from humans and one from rhesus macaques.</title>
        <authorList>
            <person name="Shen Z."/>
            <person name="Sheh A."/>
            <person name="Young S.K."/>
            <person name="Abouelliel A."/>
            <person name="Ward D.V."/>
            <person name="Earl A.M."/>
            <person name="Fox J.G."/>
        </authorList>
    </citation>
    <scope>NUCLEOTIDE SEQUENCE [LARGE SCALE GENOMIC DNA]</scope>
    <source>
        <strain evidence="1 2">MIT 99-5501</strain>
    </source>
</reference>
<gene>
    <name evidence="1" type="ORF">HMPREF2086_01114</name>
</gene>
<evidence type="ECO:0008006" key="3">
    <source>
        <dbReference type="Google" id="ProtNLM"/>
    </source>
</evidence>
<comment type="caution">
    <text evidence="1">The sequence shown here is derived from an EMBL/GenBank/DDBJ whole genome shotgun (WGS) entry which is preliminary data.</text>
</comment>
<keyword evidence="2" id="KW-1185">Reference proteome</keyword>
<organism evidence="1 2">
    <name type="scientific">Helicobacter macacae MIT 99-5501</name>
    <dbReference type="NCBI Taxonomy" id="1357400"/>
    <lineage>
        <taxon>Bacteria</taxon>
        <taxon>Pseudomonadati</taxon>
        <taxon>Campylobacterota</taxon>
        <taxon>Epsilonproteobacteria</taxon>
        <taxon>Campylobacterales</taxon>
        <taxon>Helicobacteraceae</taxon>
        <taxon>Helicobacter</taxon>
    </lineage>
</organism>